<dbReference type="PANTHER" id="PTHR12098">
    <property type="entry name" value="E3 UBIQUITIN-PROTEIN LIGASE PELLINO-RELATED"/>
    <property type="match status" value="1"/>
</dbReference>
<dbReference type="InterPro" id="IPR048334">
    <property type="entry name" value="Pellino_FHA"/>
</dbReference>
<feature type="compositionally biased region" description="Acidic residues" evidence="3">
    <location>
        <begin position="1"/>
        <end position="16"/>
    </location>
</feature>
<dbReference type="GO" id="GO:0000209">
    <property type="term" value="P:protein polyubiquitination"/>
    <property type="evidence" value="ECO:0007669"/>
    <property type="project" value="InterPro"/>
</dbReference>
<evidence type="ECO:0000259" key="4">
    <source>
        <dbReference type="Pfam" id="PF04710"/>
    </source>
</evidence>
<dbReference type="Pfam" id="PF20723">
    <property type="entry name" value="Pellino_RING"/>
    <property type="match status" value="1"/>
</dbReference>
<feature type="region of interest" description="Disordered" evidence="3">
    <location>
        <begin position="332"/>
        <end position="352"/>
    </location>
</feature>
<dbReference type="GO" id="GO:0061630">
    <property type="term" value="F:ubiquitin protein ligase activity"/>
    <property type="evidence" value="ECO:0007669"/>
    <property type="project" value="InterPro"/>
</dbReference>
<feature type="compositionally biased region" description="Basic and acidic residues" evidence="3">
    <location>
        <begin position="332"/>
        <end position="345"/>
    </location>
</feature>
<gene>
    <name evidence="6" type="ORF">TrCOL_g9176</name>
</gene>
<reference evidence="7" key="1">
    <citation type="journal article" date="2023" name="Commun. Biol.">
        <title>Genome analysis of Parmales, the sister group of diatoms, reveals the evolutionary specialization of diatoms from phago-mixotrophs to photoautotrophs.</title>
        <authorList>
            <person name="Ban H."/>
            <person name="Sato S."/>
            <person name="Yoshikawa S."/>
            <person name="Yamada K."/>
            <person name="Nakamura Y."/>
            <person name="Ichinomiya M."/>
            <person name="Sato N."/>
            <person name="Blanc-Mathieu R."/>
            <person name="Endo H."/>
            <person name="Kuwata A."/>
            <person name="Ogata H."/>
        </authorList>
    </citation>
    <scope>NUCLEOTIDE SEQUENCE [LARGE SCALE GENOMIC DNA]</scope>
</reference>
<comment type="caution">
    <text evidence="6">The sequence shown here is derived from an EMBL/GenBank/DDBJ whole genome shotgun (WGS) entry which is preliminary data.</text>
</comment>
<dbReference type="GO" id="GO:0008592">
    <property type="term" value="P:regulation of Toll signaling pathway"/>
    <property type="evidence" value="ECO:0007669"/>
    <property type="project" value="InterPro"/>
</dbReference>
<evidence type="ECO:0000313" key="6">
    <source>
        <dbReference type="EMBL" id="GMI32111.1"/>
    </source>
</evidence>
<dbReference type="PANTHER" id="PTHR12098:SF2">
    <property type="entry name" value="PROTEIN PELLINO"/>
    <property type="match status" value="1"/>
</dbReference>
<feature type="domain" description="Pellino RING" evidence="5">
    <location>
        <begin position="628"/>
        <end position="733"/>
    </location>
</feature>
<dbReference type="EMBL" id="BRYA01000015">
    <property type="protein sequence ID" value="GMI32111.1"/>
    <property type="molecule type" value="Genomic_DNA"/>
</dbReference>
<feature type="region of interest" description="Disordered" evidence="3">
    <location>
        <begin position="595"/>
        <end position="616"/>
    </location>
</feature>
<name>A0A9W7L5Q5_9STRA</name>
<keyword evidence="2" id="KW-0597">Phosphoprotein</keyword>
<evidence type="ECO:0000256" key="1">
    <source>
        <dbReference type="ARBA" id="ARBA00005639"/>
    </source>
</evidence>
<keyword evidence="7" id="KW-1185">Reference proteome</keyword>
<evidence type="ECO:0000259" key="5">
    <source>
        <dbReference type="Pfam" id="PF20723"/>
    </source>
</evidence>
<dbReference type="Pfam" id="PF04710">
    <property type="entry name" value="Pellino_FHA"/>
    <property type="match status" value="1"/>
</dbReference>
<protein>
    <submittedName>
        <fullName evidence="6">Uncharacterized protein</fullName>
    </submittedName>
</protein>
<evidence type="ECO:0000256" key="2">
    <source>
        <dbReference type="ARBA" id="ARBA00022553"/>
    </source>
</evidence>
<evidence type="ECO:0000256" key="3">
    <source>
        <dbReference type="SAM" id="MobiDB-lite"/>
    </source>
</evidence>
<accession>A0A9W7L5Q5</accession>
<proteinExistence type="inferred from homology"/>
<organism evidence="6 7">
    <name type="scientific">Triparma columacea</name>
    <dbReference type="NCBI Taxonomy" id="722753"/>
    <lineage>
        <taxon>Eukaryota</taxon>
        <taxon>Sar</taxon>
        <taxon>Stramenopiles</taxon>
        <taxon>Ochrophyta</taxon>
        <taxon>Bolidophyceae</taxon>
        <taxon>Parmales</taxon>
        <taxon>Triparmaceae</taxon>
        <taxon>Triparma</taxon>
    </lineage>
</organism>
<feature type="compositionally biased region" description="Basic and acidic residues" evidence="3">
    <location>
        <begin position="73"/>
        <end position="82"/>
    </location>
</feature>
<comment type="similarity">
    <text evidence="1">Belongs to the pellino family.</text>
</comment>
<dbReference type="InterPro" id="IPR048335">
    <property type="entry name" value="Pellino_RING"/>
</dbReference>
<feature type="domain" description="Pellino FHA" evidence="4">
    <location>
        <begin position="309"/>
        <end position="568"/>
    </location>
</feature>
<feature type="compositionally biased region" description="Acidic residues" evidence="3">
    <location>
        <begin position="52"/>
        <end position="63"/>
    </location>
</feature>
<dbReference type="Proteomes" id="UP001165065">
    <property type="component" value="Unassembled WGS sequence"/>
</dbReference>
<dbReference type="OrthoDB" id="8801906at2759"/>
<dbReference type="InterPro" id="IPR006800">
    <property type="entry name" value="Pellino_fam"/>
</dbReference>
<evidence type="ECO:0000313" key="7">
    <source>
        <dbReference type="Proteomes" id="UP001165065"/>
    </source>
</evidence>
<sequence length="752" mass="84056">MSTGIYDDDAKEEDVENPMRGPGIQRRGTMLLNADGGLDTTVPTGTTQHHDDEDEGGGSESDDSGSYSDGDDFELRNRRDPSDFAAEAKASRRLSVQEKGEKAMGYLQDMLRNNAPVKSSNRRSIDWDAMPKSALEADIIAEEKRIAREESEAGKQWYDKLDDIRTVCPALVSYLEDNDVPLDFADRACRAAARFLFHQVATWTVAKTVFFMGTLGFADDDVDRYRRNLRFAQGNGKYLLRCHNVDKFIDLGFQLNHAHVLVGINKAWKREFTILHRPKGITDPQVYVPNFAALEKADKEAEETGIGKIYGQLVTLGHKEYLATKDANTKEDSPSVLKAKGERNESFVLQRRGQSNGIRKDTVVVRDDDGNGPNNCMATHRVTMTVRQGRKSKIQYTVVTEYIPDEALDMFQLGRLMVKQNDIVIRGPLTSNAKGQYCGPVSRYAARIMCSRLPPYECYVCAAGFDSKREIFLNESAPKWRTQDGEDWDAVTTFGLRMWQPSVKKWVEVSVNGFMHEVRSSDGVAGERIGTGMLAKLEHGSIIDLSGVQLIFQDFEHMKMNKPSEKTLGEFFGDFNNLRLQCPVQLQTIRYSHGSGRLPKSTGGSEDWKEDDAKEADWEDDDAWTAGVFPACGHVVTFNEDMERGLLSCPLCRSESRLKKLSISFTPAVTYADTTPTHVFNPCGCAASLRCCEFWSDIKIKHPPTPAFTDVPICPFCATNLDQSKKFSRIITGHEVKIGEDGGIIGLQSKLS</sequence>
<dbReference type="AlphaFoldDB" id="A0A9W7L5Q5"/>
<feature type="region of interest" description="Disordered" evidence="3">
    <location>
        <begin position="1"/>
        <end position="98"/>
    </location>
</feature>